<accession>A0A0A9W2U6</accession>
<dbReference type="Pfam" id="PF00078">
    <property type="entry name" value="RVT_1"/>
    <property type="match status" value="1"/>
</dbReference>
<dbReference type="EMBL" id="GBHO01041500">
    <property type="protein sequence ID" value="JAG02104.1"/>
    <property type="molecule type" value="Transcribed_RNA"/>
</dbReference>
<feature type="region of interest" description="Disordered" evidence="7">
    <location>
        <begin position="1268"/>
        <end position="1314"/>
    </location>
</feature>
<dbReference type="PROSITE" id="PS50994">
    <property type="entry name" value="INTEGRASE"/>
    <property type="match status" value="1"/>
</dbReference>
<dbReference type="CDD" id="cd01647">
    <property type="entry name" value="RT_LTR"/>
    <property type="match status" value="1"/>
</dbReference>
<dbReference type="CDD" id="cd09274">
    <property type="entry name" value="RNase_HI_RT_Ty3"/>
    <property type="match status" value="1"/>
</dbReference>
<evidence type="ECO:0000256" key="7">
    <source>
        <dbReference type="SAM" id="MobiDB-lite"/>
    </source>
</evidence>
<dbReference type="Pfam" id="PF00665">
    <property type="entry name" value="rve"/>
    <property type="match status" value="1"/>
</dbReference>
<feature type="domain" description="Reverse transcriptase" evidence="8">
    <location>
        <begin position="481"/>
        <end position="658"/>
    </location>
</feature>
<sequence length="1314" mass="150066">MRRSTRRQKGPAYDLADSEDERPTMGKGFSFSTLPFPNFDSSQNKLDWNAWRRKFERYRLTSRLIHEQDEVQVSVLLLSMGDDAEDIYESFSLKSPSFNQVVDKFNKFYEKKTNIVYERAKFNRRSQLENESAESFVVNLYKLIKTCSYGPLHDELLRDRLVVGVRDQTLSETLQMDPNLTLESAIARIKLHESVKGKQDTIRSHVAYPSNVETLVLPKTRYNKPKGRFKCFRCGEEKFHKLEDCKARSYKCKFCGIVGHLETVCRKKEFSPKIGELCRDDQTNPSPDDAYLDTVELQALSIHESIIPPIKVQLLLKNELLTFKVDTGADVTCIPQACWDNMTDKPKLVPYKGTIEHAGRCPLTCLGKFSTHLRSNQGKFCEEAIYVIKELKQPLLGRTAIKALSLLTFDSPLSINSLSSLDQLESNYKGLFASHPGLLVGDPYRIKLKSDAVPYAIAAPRRIPLPLYEKVRQEIARMEELGIIERVDEATEWCSPIVVVPKRDGSVRLCVDFTKLNEYVMRERYILPSSEEALAVIGHAKFFSKLDARMGFWQIPLDEESRNLTTFISPFGRHRFRRLPFGICSAPEHFQRRLRQVLTGIEGCTNLMDDILVFGNTLEEHDKRLHVVLEQLQKYNITLNKEKCEIARTSVIFLGHEVTDKGIRPDQSKVKAILEFPQPKNVTELKRFFGMYNYLSKFIPNASKMSHPLQSLLRSNVDFTWDSTQQNAFESIKKLLASPPLLQPFDPNAETRLSTDSSSYALGAVLEQKSKASNDFQPIVYISRALIPAEINYAQIEKEALGISWACERLSMYLKGLSFSILTDHKPLVSLLGTKAIHDLSPRIQRFRLRLLGFDYTISHVSGKNFYVPDTLSRVENLVYEIGDVTNLQIVESSVDFIHNNLPVSDILHSKIAEQTKEDVTLQKVIQYIANDWERNSREDPKSSVYYKYRDSLTCRNGLVLLGHRIVIPQRLKSQMLEKLHAGHLGVNKCRSLAQATIWWPEISKDIETKVADCYVCAVNRAPRKDPLLPTPFPDLPWSTIGCDLMQLNRDVFLVVQDYFSRFLEVQKLNTTTSAAVISVLQRLFSQQGVPHVVRSDNGPQFDSEEFQAFARSWGFQTVTSSPHYPQSNGQAESAVHTAKKILAKCENLRIGLLSYNSSPLKNGFSPSELLMGRRLRTMVPISTENLRPKLPDMGKLQQFEREDRERRKHYFDRRHGAVKEKPDLRVGEHVYVRDLKQQGIVKEKDVSPRSYLVETSQGSIVRRNQYHLVPLPNPNPSESPRSHEGSSGSSVPSSPGPSSRPQRTQRPPERLNL</sequence>
<name>A0A0A9W2U6_LYGHE</name>
<dbReference type="GO" id="GO:0015074">
    <property type="term" value="P:DNA integration"/>
    <property type="evidence" value="ECO:0007669"/>
    <property type="project" value="InterPro"/>
</dbReference>
<dbReference type="PANTHER" id="PTHR37984:SF5">
    <property type="entry name" value="PROTEIN NYNRIN-LIKE"/>
    <property type="match status" value="1"/>
</dbReference>
<dbReference type="InterPro" id="IPR043502">
    <property type="entry name" value="DNA/RNA_pol_sf"/>
</dbReference>
<dbReference type="Pfam" id="PF17919">
    <property type="entry name" value="RT_RNaseH_2"/>
    <property type="match status" value="1"/>
</dbReference>
<dbReference type="InterPro" id="IPR036397">
    <property type="entry name" value="RNaseH_sf"/>
</dbReference>
<dbReference type="SUPFAM" id="SSF50630">
    <property type="entry name" value="Acid proteases"/>
    <property type="match status" value="1"/>
</dbReference>
<dbReference type="Gene3D" id="2.40.70.10">
    <property type="entry name" value="Acid Proteases"/>
    <property type="match status" value="1"/>
</dbReference>
<evidence type="ECO:0000256" key="2">
    <source>
        <dbReference type="ARBA" id="ARBA00022679"/>
    </source>
</evidence>
<dbReference type="SUPFAM" id="SSF56672">
    <property type="entry name" value="DNA/RNA polymerases"/>
    <property type="match status" value="1"/>
</dbReference>
<dbReference type="Gene3D" id="3.30.420.10">
    <property type="entry name" value="Ribonuclease H-like superfamily/Ribonuclease H"/>
    <property type="match status" value="1"/>
</dbReference>
<dbReference type="InterPro" id="IPR041588">
    <property type="entry name" value="Integrase_H2C2"/>
</dbReference>
<proteinExistence type="predicted"/>
<dbReference type="InterPro" id="IPR041577">
    <property type="entry name" value="RT_RNaseH_2"/>
</dbReference>
<dbReference type="FunFam" id="3.30.70.270:FF:000026">
    <property type="entry name" value="Transposon Ty3-G Gag-Pol polyprotein"/>
    <property type="match status" value="1"/>
</dbReference>
<protein>
    <recommendedName>
        <fullName evidence="1">RNA-directed DNA polymerase</fullName>
        <ecNumber evidence="1">2.7.7.49</ecNumber>
    </recommendedName>
</protein>
<dbReference type="GO" id="GO:0003676">
    <property type="term" value="F:nucleic acid binding"/>
    <property type="evidence" value="ECO:0007669"/>
    <property type="project" value="InterPro"/>
</dbReference>
<dbReference type="GO" id="GO:0042575">
    <property type="term" value="C:DNA polymerase complex"/>
    <property type="evidence" value="ECO:0007669"/>
    <property type="project" value="UniProtKB-ARBA"/>
</dbReference>
<dbReference type="FunFam" id="1.10.340.70:FF:000003">
    <property type="entry name" value="Protein CBG25708"/>
    <property type="match status" value="1"/>
</dbReference>
<dbReference type="SMART" id="SM00343">
    <property type="entry name" value="ZnF_C2HC"/>
    <property type="match status" value="2"/>
</dbReference>
<evidence type="ECO:0000256" key="5">
    <source>
        <dbReference type="ARBA" id="ARBA00022759"/>
    </source>
</evidence>
<dbReference type="Gene3D" id="4.10.60.10">
    <property type="entry name" value="Zinc finger, CCHC-type"/>
    <property type="match status" value="1"/>
</dbReference>
<reference evidence="10" key="1">
    <citation type="journal article" date="2014" name="PLoS ONE">
        <title>Transcriptome-Based Identification of ABC Transporters in the Western Tarnished Plant Bug Lygus hesperus.</title>
        <authorList>
            <person name="Hull J.J."/>
            <person name="Chaney K."/>
            <person name="Geib S.M."/>
            <person name="Fabrick J.A."/>
            <person name="Brent C.S."/>
            <person name="Walsh D."/>
            <person name="Lavine L.C."/>
        </authorList>
    </citation>
    <scope>NUCLEOTIDE SEQUENCE</scope>
</reference>
<dbReference type="InterPro" id="IPR001584">
    <property type="entry name" value="Integrase_cat-core"/>
</dbReference>
<dbReference type="GO" id="GO:0008270">
    <property type="term" value="F:zinc ion binding"/>
    <property type="evidence" value="ECO:0007669"/>
    <property type="project" value="InterPro"/>
</dbReference>
<evidence type="ECO:0000259" key="8">
    <source>
        <dbReference type="PROSITE" id="PS50878"/>
    </source>
</evidence>
<evidence type="ECO:0000313" key="10">
    <source>
        <dbReference type="EMBL" id="JAG02104.1"/>
    </source>
</evidence>
<keyword evidence="5" id="KW-0378">Hydrolase</keyword>
<organism evidence="10">
    <name type="scientific">Lygus hesperus</name>
    <name type="common">Western plant bug</name>
    <dbReference type="NCBI Taxonomy" id="30085"/>
    <lineage>
        <taxon>Eukaryota</taxon>
        <taxon>Metazoa</taxon>
        <taxon>Ecdysozoa</taxon>
        <taxon>Arthropoda</taxon>
        <taxon>Hexapoda</taxon>
        <taxon>Insecta</taxon>
        <taxon>Pterygota</taxon>
        <taxon>Neoptera</taxon>
        <taxon>Paraneoptera</taxon>
        <taxon>Hemiptera</taxon>
        <taxon>Heteroptera</taxon>
        <taxon>Panheteroptera</taxon>
        <taxon>Cimicomorpha</taxon>
        <taxon>Miridae</taxon>
        <taxon>Mirini</taxon>
        <taxon>Lygus</taxon>
    </lineage>
</organism>
<gene>
    <name evidence="10" type="primary">TY3B-I_33</name>
    <name evidence="10" type="ORF">CM83_41103</name>
</gene>
<feature type="region of interest" description="Disordered" evidence="7">
    <location>
        <begin position="1"/>
        <end position="24"/>
    </location>
</feature>
<dbReference type="PANTHER" id="PTHR37984">
    <property type="entry name" value="PROTEIN CBG26694"/>
    <property type="match status" value="1"/>
</dbReference>
<dbReference type="InterPro" id="IPR043128">
    <property type="entry name" value="Rev_trsase/Diguanyl_cyclase"/>
</dbReference>
<dbReference type="Gene3D" id="3.10.10.10">
    <property type="entry name" value="HIV Type 1 Reverse Transcriptase, subunit A, domain 1"/>
    <property type="match status" value="1"/>
</dbReference>
<dbReference type="PROSITE" id="PS50878">
    <property type="entry name" value="RT_POL"/>
    <property type="match status" value="1"/>
</dbReference>
<evidence type="ECO:0000259" key="9">
    <source>
        <dbReference type="PROSITE" id="PS50994"/>
    </source>
</evidence>
<dbReference type="InterPro" id="IPR000477">
    <property type="entry name" value="RT_dom"/>
</dbReference>
<dbReference type="Gene3D" id="3.30.70.270">
    <property type="match status" value="2"/>
</dbReference>
<reference evidence="10" key="2">
    <citation type="submission" date="2014-07" db="EMBL/GenBank/DDBJ databases">
        <authorList>
            <person name="Hull J."/>
        </authorList>
    </citation>
    <scope>NUCLEOTIDE SEQUENCE</scope>
</reference>
<evidence type="ECO:0000256" key="4">
    <source>
        <dbReference type="ARBA" id="ARBA00022722"/>
    </source>
</evidence>
<dbReference type="GO" id="GO:0003964">
    <property type="term" value="F:RNA-directed DNA polymerase activity"/>
    <property type="evidence" value="ECO:0007669"/>
    <property type="project" value="UniProtKB-EC"/>
</dbReference>
<keyword evidence="6" id="KW-0511">Multifunctional enzyme</keyword>
<dbReference type="InterPro" id="IPR012337">
    <property type="entry name" value="RNaseH-like_sf"/>
</dbReference>
<feature type="domain" description="Integrase catalytic" evidence="9">
    <location>
        <begin position="1033"/>
        <end position="1197"/>
    </location>
</feature>
<keyword evidence="3" id="KW-0548">Nucleotidyltransferase</keyword>
<keyword evidence="4" id="KW-0540">Nuclease</keyword>
<dbReference type="SUPFAM" id="SSF53098">
    <property type="entry name" value="Ribonuclease H-like"/>
    <property type="match status" value="1"/>
</dbReference>
<dbReference type="InterPro" id="IPR050951">
    <property type="entry name" value="Retrovirus_Pol_polyprotein"/>
</dbReference>
<dbReference type="FunFam" id="3.30.420.10:FF:000063">
    <property type="entry name" value="Retrovirus-related Pol polyprotein from transposon 297-like Protein"/>
    <property type="match status" value="1"/>
</dbReference>
<dbReference type="EC" id="2.7.7.49" evidence="1"/>
<dbReference type="InterPro" id="IPR021109">
    <property type="entry name" value="Peptidase_aspartic_dom_sf"/>
</dbReference>
<keyword evidence="5" id="KW-0255">Endonuclease</keyword>
<dbReference type="Gene3D" id="1.10.340.70">
    <property type="match status" value="1"/>
</dbReference>
<dbReference type="InterPro" id="IPR001878">
    <property type="entry name" value="Znf_CCHC"/>
</dbReference>
<evidence type="ECO:0000256" key="3">
    <source>
        <dbReference type="ARBA" id="ARBA00022695"/>
    </source>
</evidence>
<dbReference type="Pfam" id="PF17921">
    <property type="entry name" value="Integrase_H2C2"/>
    <property type="match status" value="1"/>
</dbReference>
<keyword evidence="2" id="KW-0808">Transferase</keyword>
<feature type="compositionally biased region" description="Low complexity" evidence="7">
    <location>
        <begin position="1286"/>
        <end position="1306"/>
    </location>
</feature>
<evidence type="ECO:0000256" key="6">
    <source>
        <dbReference type="ARBA" id="ARBA00023268"/>
    </source>
</evidence>
<evidence type="ECO:0000256" key="1">
    <source>
        <dbReference type="ARBA" id="ARBA00012493"/>
    </source>
</evidence>
<dbReference type="GO" id="GO:0004519">
    <property type="term" value="F:endonuclease activity"/>
    <property type="evidence" value="ECO:0007669"/>
    <property type="project" value="UniProtKB-KW"/>
</dbReference>